<dbReference type="GO" id="GO:0003677">
    <property type="term" value="F:DNA binding"/>
    <property type="evidence" value="ECO:0007669"/>
    <property type="project" value="UniProtKB-KW"/>
</dbReference>
<dbReference type="Proteomes" id="UP000002588">
    <property type="component" value="Chromosome"/>
</dbReference>
<evidence type="ECO:0000256" key="5">
    <source>
        <dbReference type="SAM" id="MobiDB-lite"/>
    </source>
</evidence>
<dbReference type="InterPro" id="IPR058163">
    <property type="entry name" value="LysR-type_TF_proteobact-type"/>
</dbReference>
<dbReference type="Gene3D" id="1.10.10.10">
    <property type="entry name" value="Winged helix-like DNA-binding domain superfamily/Winged helix DNA-binding domain"/>
    <property type="match status" value="1"/>
</dbReference>
<dbReference type="AlphaFoldDB" id="A1K5Z8"/>
<evidence type="ECO:0000256" key="1">
    <source>
        <dbReference type="ARBA" id="ARBA00009437"/>
    </source>
</evidence>
<accession>A1K5Z8</accession>
<dbReference type="InterPro" id="IPR036390">
    <property type="entry name" value="WH_DNA-bd_sf"/>
</dbReference>
<dbReference type="InterPro" id="IPR000847">
    <property type="entry name" value="LysR_HTH_N"/>
</dbReference>
<dbReference type="CDD" id="cd08422">
    <property type="entry name" value="PBP2_CrgA_like"/>
    <property type="match status" value="1"/>
</dbReference>
<keyword evidence="8" id="KW-1185">Reference proteome</keyword>
<dbReference type="EMBL" id="AM406670">
    <property type="protein sequence ID" value="CAL94253.1"/>
    <property type="molecule type" value="Genomic_DNA"/>
</dbReference>
<dbReference type="RefSeq" id="WP_011765369.1">
    <property type="nucleotide sequence ID" value="NC_008702.1"/>
</dbReference>
<feature type="domain" description="HTH lysR-type" evidence="6">
    <location>
        <begin position="1"/>
        <end position="59"/>
    </location>
</feature>
<evidence type="ECO:0000256" key="3">
    <source>
        <dbReference type="ARBA" id="ARBA00023125"/>
    </source>
</evidence>
<evidence type="ECO:0000256" key="4">
    <source>
        <dbReference type="ARBA" id="ARBA00023163"/>
    </source>
</evidence>
<name>A1K5Z8_AZOSB</name>
<evidence type="ECO:0000256" key="2">
    <source>
        <dbReference type="ARBA" id="ARBA00023015"/>
    </source>
</evidence>
<reference evidence="7 8" key="1">
    <citation type="journal article" date="2006" name="Nat. Biotechnol.">
        <title>Complete genome of the mutualistic, N2-fixing grass endophyte Azoarcus sp. strain BH72.</title>
        <authorList>
            <person name="Krause A."/>
            <person name="Ramakumar A."/>
            <person name="Bartels D."/>
            <person name="Battistoni F."/>
            <person name="Bekel T."/>
            <person name="Boch J."/>
            <person name="Boehm M."/>
            <person name="Friedrich F."/>
            <person name="Hurek T."/>
            <person name="Krause L."/>
            <person name="Linke B."/>
            <person name="McHardy A.C."/>
            <person name="Sarkar A."/>
            <person name="Schneiker S."/>
            <person name="Syed A.A."/>
            <person name="Thauer R."/>
            <person name="Vorhoelter F.-J."/>
            <person name="Weidner S."/>
            <person name="Puehler A."/>
            <person name="Reinhold-Hurek B."/>
            <person name="Kaiser O."/>
            <person name="Goesmann A."/>
        </authorList>
    </citation>
    <scope>NUCLEOTIDE SEQUENCE [LARGE SCALE GENOMIC DNA]</scope>
    <source>
        <strain evidence="7 8">BH72</strain>
    </source>
</reference>
<dbReference type="GO" id="GO:0003700">
    <property type="term" value="F:DNA-binding transcription factor activity"/>
    <property type="evidence" value="ECO:0007669"/>
    <property type="project" value="InterPro"/>
</dbReference>
<protein>
    <submittedName>
        <fullName evidence="7">HTH-type transcriptional regulator</fullName>
    </submittedName>
</protein>
<comment type="similarity">
    <text evidence="1">Belongs to the LysR transcriptional regulatory family.</text>
</comment>
<dbReference type="PROSITE" id="PS50931">
    <property type="entry name" value="HTH_LYSR"/>
    <property type="match status" value="1"/>
</dbReference>
<dbReference type="PANTHER" id="PTHR30537">
    <property type="entry name" value="HTH-TYPE TRANSCRIPTIONAL REGULATOR"/>
    <property type="match status" value="1"/>
</dbReference>
<gene>
    <name evidence="7" type="ordered locus">azo1636</name>
</gene>
<keyword evidence="3" id="KW-0238">DNA-binding</keyword>
<dbReference type="KEGG" id="azo:azo1636"/>
<evidence type="ECO:0000313" key="7">
    <source>
        <dbReference type="EMBL" id="CAL94253.1"/>
    </source>
</evidence>
<evidence type="ECO:0000313" key="8">
    <source>
        <dbReference type="Proteomes" id="UP000002588"/>
    </source>
</evidence>
<dbReference type="SUPFAM" id="SSF53850">
    <property type="entry name" value="Periplasmic binding protein-like II"/>
    <property type="match status" value="1"/>
</dbReference>
<dbReference type="InterPro" id="IPR005119">
    <property type="entry name" value="LysR_subst-bd"/>
</dbReference>
<dbReference type="Pfam" id="PF03466">
    <property type="entry name" value="LysR_substrate"/>
    <property type="match status" value="1"/>
</dbReference>
<proteinExistence type="inferred from homology"/>
<dbReference type="Pfam" id="PF00126">
    <property type="entry name" value="HTH_1"/>
    <property type="match status" value="1"/>
</dbReference>
<evidence type="ECO:0000259" key="6">
    <source>
        <dbReference type="PROSITE" id="PS50931"/>
    </source>
</evidence>
<keyword evidence="2" id="KW-0805">Transcription regulation</keyword>
<dbReference type="SUPFAM" id="SSF46785">
    <property type="entry name" value="Winged helix' DNA-binding domain"/>
    <property type="match status" value="1"/>
</dbReference>
<dbReference type="STRING" id="62928.azo1636"/>
<feature type="region of interest" description="Disordered" evidence="5">
    <location>
        <begin position="316"/>
        <end position="338"/>
    </location>
</feature>
<dbReference type="FunFam" id="1.10.10.10:FF:000001">
    <property type="entry name" value="LysR family transcriptional regulator"/>
    <property type="match status" value="1"/>
</dbReference>
<dbReference type="eggNOG" id="COG0583">
    <property type="taxonomic scope" value="Bacteria"/>
</dbReference>
<dbReference type="InterPro" id="IPR036388">
    <property type="entry name" value="WH-like_DNA-bd_sf"/>
</dbReference>
<keyword evidence="4" id="KW-0804">Transcription</keyword>
<dbReference type="Gene3D" id="3.40.190.10">
    <property type="entry name" value="Periplasmic binding protein-like II"/>
    <property type="match status" value="2"/>
</dbReference>
<sequence length="338" mass="37360">MDKLKALQYFIAAAQEGSFSGAARRLDVSVPAIAKLIGALERELGANLLDRSTQGLRLTARGSAYLEACAPLLDELADADRLAAAAETDTPRRLAVGAPALFTRLHLIPALARFHDRHPHARIELRAIDHLKVTEAQAQGLDVLLIHGWPSTGEMIQRRLAQSRLIVCGSPAYWKRHGLPLHPRELAAHQCLLVRSPEGVLLDFWRHQRDGETEEVAVSGWLTSENRDHVLQAVLDGQGIGRFADLAVWPHVKEGRLEPVLTDWDSRDAPPFSALYRPTARRDPLLQAFIAFAEELFSQLEAECRQAIGARPAATRPGWCEQRQGRASMARTKPVSHG</sequence>
<dbReference type="HOGENOM" id="CLU_039613_16_3_4"/>
<dbReference type="PANTHER" id="PTHR30537:SF5">
    <property type="entry name" value="HTH-TYPE TRANSCRIPTIONAL ACTIVATOR TTDR-RELATED"/>
    <property type="match status" value="1"/>
</dbReference>
<organism evidence="7 8">
    <name type="scientific">Azoarcus sp. (strain BH72)</name>
    <dbReference type="NCBI Taxonomy" id="418699"/>
    <lineage>
        <taxon>Bacteria</taxon>
        <taxon>Pseudomonadati</taxon>
        <taxon>Pseudomonadota</taxon>
        <taxon>Betaproteobacteria</taxon>
        <taxon>Rhodocyclales</taxon>
        <taxon>Zoogloeaceae</taxon>
        <taxon>Azoarcus</taxon>
    </lineage>
</organism>